<protein>
    <submittedName>
        <fullName evidence="2">Uncharacterized protein</fullName>
    </submittedName>
</protein>
<organism evidence="3">
    <name type="scientific">Caenorhabditis brenneri</name>
    <name type="common">Nematode worm</name>
    <dbReference type="NCBI Taxonomy" id="135651"/>
    <lineage>
        <taxon>Eukaryota</taxon>
        <taxon>Metazoa</taxon>
        <taxon>Ecdysozoa</taxon>
        <taxon>Nematoda</taxon>
        <taxon>Chromadorea</taxon>
        <taxon>Rhabditida</taxon>
        <taxon>Rhabditina</taxon>
        <taxon>Rhabditomorpha</taxon>
        <taxon>Rhabditoidea</taxon>
        <taxon>Rhabditidae</taxon>
        <taxon>Peloderinae</taxon>
        <taxon>Caenorhabditis</taxon>
    </lineage>
</organism>
<dbReference type="Proteomes" id="UP000008068">
    <property type="component" value="Unassembled WGS sequence"/>
</dbReference>
<dbReference type="HOGENOM" id="CLU_160197_0_0_1"/>
<keyword evidence="1" id="KW-0732">Signal</keyword>
<keyword evidence="3" id="KW-1185">Reference proteome</keyword>
<accession>G0MM89</accession>
<feature type="chain" id="PRO_5003403463" evidence="1">
    <location>
        <begin position="19"/>
        <end position="129"/>
    </location>
</feature>
<evidence type="ECO:0000256" key="1">
    <source>
        <dbReference type="SAM" id="SignalP"/>
    </source>
</evidence>
<proteinExistence type="predicted"/>
<dbReference type="EMBL" id="GL379801">
    <property type="protein sequence ID" value="EGT36561.1"/>
    <property type="molecule type" value="Genomic_DNA"/>
</dbReference>
<gene>
    <name evidence="2" type="ORF">CAEBREN_25195</name>
</gene>
<reference evidence="3" key="1">
    <citation type="submission" date="2011-07" db="EMBL/GenBank/DDBJ databases">
        <authorList>
            <consortium name="Caenorhabditis brenneri Sequencing and Analysis Consortium"/>
            <person name="Wilson R.K."/>
        </authorList>
    </citation>
    <scope>NUCLEOTIDE SEQUENCE [LARGE SCALE GENOMIC DNA]</scope>
    <source>
        <strain evidence="3">PB2801</strain>
    </source>
</reference>
<dbReference type="eggNOG" id="ENOG502TK25">
    <property type="taxonomic scope" value="Eukaryota"/>
</dbReference>
<evidence type="ECO:0000313" key="2">
    <source>
        <dbReference type="EMBL" id="EGT36561.1"/>
    </source>
</evidence>
<evidence type="ECO:0000313" key="3">
    <source>
        <dbReference type="Proteomes" id="UP000008068"/>
    </source>
</evidence>
<feature type="signal peptide" evidence="1">
    <location>
        <begin position="1"/>
        <end position="18"/>
    </location>
</feature>
<dbReference type="InParanoid" id="G0MM89"/>
<sequence length="129" mass="14947">MHLKTFLLLFSLAATSSGVIYLDESPMEVATKVQAQLDDYIRTGYRVGVLSMLMDRFVYENCKGRKYGRDAFVDFAMSTATTGKVYEARADKQYVIYKVKYWATAREFMISKQFTGWYFEKGQELLCPH</sequence>
<name>G0MM89_CAEBE</name>
<dbReference type="AlphaFoldDB" id="G0MM89"/>